<proteinExistence type="predicted"/>
<evidence type="ECO:0000313" key="2">
    <source>
        <dbReference type="Proteomes" id="UP000672097"/>
    </source>
</evidence>
<gene>
    <name evidence="1" type="ORF">KAK11_19865</name>
</gene>
<dbReference type="Proteomes" id="UP000672097">
    <property type="component" value="Unassembled WGS sequence"/>
</dbReference>
<accession>A0ABS5E2E7</accession>
<sequence>MASPLGCSMNSVDYSRHMTERVLPEPDRYAVCPLDGNILSFYDGVFEAAYVLLNPFIRPVSISADRYVDGVDLSPSDIVRSCEAVSWNDVQEFAGLLSWAEIDVALKTSIGAMLREYSRRDLSEKLMTSLKSHQIFPPVEGNFPELTQGQVLAFIQSLGHEWLWLGDEHCTERKLHWIEDLKPPMATTDLIRSSVFTPDKSVLWTVHWDSHFSLFCSTRENVDRLSRWPGLEGFPCTQDTEVFWSWDCLVT</sequence>
<dbReference type="RefSeq" id="WP_210811203.1">
    <property type="nucleotide sequence ID" value="NZ_JAGQDG010000009.1"/>
</dbReference>
<protein>
    <submittedName>
        <fullName evidence="1">DUF2711 family protein</fullName>
    </submittedName>
</protein>
<organism evidence="1 2">
    <name type="scientific">Ideonella paludis</name>
    <dbReference type="NCBI Taxonomy" id="1233411"/>
    <lineage>
        <taxon>Bacteria</taxon>
        <taxon>Pseudomonadati</taxon>
        <taxon>Pseudomonadota</taxon>
        <taxon>Betaproteobacteria</taxon>
        <taxon>Burkholderiales</taxon>
        <taxon>Sphaerotilaceae</taxon>
        <taxon>Ideonella</taxon>
    </lineage>
</organism>
<dbReference type="InterPro" id="IPR024250">
    <property type="entry name" value="DUF2711"/>
</dbReference>
<evidence type="ECO:0000313" key="1">
    <source>
        <dbReference type="EMBL" id="MBQ0937592.1"/>
    </source>
</evidence>
<name>A0ABS5E2E7_9BURK</name>
<comment type="caution">
    <text evidence="1">The sequence shown here is derived from an EMBL/GenBank/DDBJ whole genome shotgun (WGS) entry which is preliminary data.</text>
</comment>
<reference evidence="1 2" key="1">
    <citation type="submission" date="2021-04" db="EMBL/GenBank/DDBJ databases">
        <title>The genome sequence of type strain Ideonella paludis KCTC 32238.</title>
        <authorList>
            <person name="Liu Y."/>
        </authorList>
    </citation>
    <scope>NUCLEOTIDE SEQUENCE [LARGE SCALE GENOMIC DNA]</scope>
    <source>
        <strain evidence="1 2">KCTC 32238</strain>
    </source>
</reference>
<keyword evidence="2" id="KW-1185">Reference proteome</keyword>
<dbReference type="EMBL" id="JAGQDG010000009">
    <property type="protein sequence ID" value="MBQ0937592.1"/>
    <property type="molecule type" value="Genomic_DNA"/>
</dbReference>
<dbReference type="Pfam" id="PF10924">
    <property type="entry name" value="DUF2711"/>
    <property type="match status" value="1"/>
</dbReference>